<evidence type="ECO:0000259" key="8">
    <source>
        <dbReference type="Pfam" id="PF00479"/>
    </source>
</evidence>
<dbReference type="KEGG" id="mmed:Mame_01240"/>
<sequence>MSSQMIPVDPFDYVVFGATGDLTERKLLPALYHRQIAGQFTDPTRIIGASRSELTSEQFREHADKALKEHLKDGEYDKDEVAKFLARIEYVPVDATTNKGWDALKKMLEPGKDRVRAFYMAVAPSIFGPICDGIRDHKLITKQTRIVVEKPLGRDLASALELNNMIAKTFHEEQVFRIDHYLGKETVQNLMALRFANMLYAPLWNANHIDHIQITVGEEVGLEGRAGYYDKSGALRDMVQNHILNVLCMVAMETPSSMESEAVRDEKLKVLRSLKPITEENASAMTVRGQYRAGASKGGAVKGYLEELGGESDTETFVAIKAEIENWRWAGVPFYIRTGKRLASRLSEVVITFKEIPHSIFGPGAGRIAANQLVLRLQPDEGVKQWLMIKDPGPGGMRLRQVALDMSFAQAFDVRNPDAYERLLLDVVRANQTLFMRRDEVEEAWRWCDPILKAWEETNQPVHGYTAGTWGPSKAIALIERDGRTWHEPL</sequence>
<dbReference type="UniPathway" id="UPA00115">
    <property type="reaction ID" value="UER00408"/>
</dbReference>
<comment type="function">
    <text evidence="7">Catalyzes the oxidation of glucose 6-phosphate to 6-phosphogluconolactone.</text>
</comment>
<dbReference type="RefSeq" id="WP_026173537.1">
    <property type="nucleotide sequence ID" value="NZ_AQWH01000011.1"/>
</dbReference>
<comment type="pathway">
    <text evidence="1 7">Carbohydrate degradation; pentose phosphate pathway; D-ribulose 5-phosphate from D-glucose 6-phosphate (oxidative stage): step 1/3.</text>
</comment>
<dbReference type="eggNOG" id="COG0364">
    <property type="taxonomic scope" value="Bacteria"/>
</dbReference>
<evidence type="ECO:0000256" key="1">
    <source>
        <dbReference type="ARBA" id="ARBA00004937"/>
    </source>
</evidence>
<dbReference type="InterPro" id="IPR022675">
    <property type="entry name" value="G6P_DH_C"/>
</dbReference>
<comment type="catalytic activity">
    <reaction evidence="7">
        <text>D-glucose 6-phosphate + NADP(+) = 6-phospho-D-glucono-1,5-lactone + NADPH + H(+)</text>
        <dbReference type="Rhea" id="RHEA:15841"/>
        <dbReference type="ChEBI" id="CHEBI:15378"/>
        <dbReference type="ChEBI" id="CHEBI:57783"/>
        <dbReference type="ChEBI" id="CHEBI:57955"/>
        <dbReference type="ChEBI" id="CHEBI:58349"/>
        <dbReference type="ChEBI" id="CHEBI:61548"/>
        <dbReference type="EC" id="1.1.1.49"/>
    </reaction>
</comment>
<dbReference type="InterPro" id="IPR019796">
    <property type="entry name" value="G6P_DH_AS"/>
</dbReference>
<reference evidence="10 11" key="1">
    <citation type="submission" date="2017-03" db="EMBL/GenBank/DDBJ databases">
        <title>Foreign affairs: Plasmid Transfer between Roseobacters and Rhizobia.</title>
        <authorList>
            <person name="Bartling P."/>
            <person name="Bunk B."/>
            <person name="Overmann J."/>
            <person name="Brinkmann H."/>
            <person name="Petersen J."/>
        </authorList>
    </citation>
    <scope>NUCLEOTIDE SEQUENCE [LARGE SCALE GENOMIC DNA]</scope>
    <source>
        <strain evidence="10 11">MACL11</strain>
    </source>
</reference>
<evidence type="ECO:0000259" key="9">
    <source>
        <dbReference type="Pfam" id="PF02781"/>
    </source>
</evidence>
<dbReference type="Pfam" id="PF00479">
    <property type="entry name" value="G6PD_N"/>
    <property type="match status" value="1"/>
</dbReference>
<dbReference type="InterPro" id="IPR022674">
    <property type="entry name" value="G6P_DH_NAD-bd"/>
</dbReference>
<dbReference type="Gene3D" id="3.30.360.10">
    <property type="entry name" value="Dihydrodipicolinate Reductase, domain 2"/>
    <property type="match status" value="1"/>
</dbReference>
<organism evidence="10 11">
    <name type="scientific">Martelella mediterranea DSM 17316</name>
    <dbReference type="NCBI Taxonomy" id="1122214"/>
    <lineage>
        <taxon>Bacteria</taxon>
        <taxon>Pseudomonadati</taxon>
        <taxon>Pseudomonadota</taxon>
        <taxon>Alphaproteobacteria</taxon>
        <taxon>Hyphomicrobiales</taxon>
        <taxon>Aurantimonadaceae</taxon>
        <taxon>Martelella</taxon>
    </lineage>
</organism>
<comment type="caution">
    <text evidence="7">Lacks conserved residue(s) required for the propagation of feature annotation.</text>
</comment>
<feature type="domain" description="Glucose-6-phosphate dehydrogenase NAD-binding" evidence="8">
    <location>
        <begin position="14"/>
        <end position="189"/>
    </location>
</feature>
<keyword evidence="6 7" id="KW-0119">Carbohydrate metabolism</keyword>
<dbReference type="SUPFAM" id="SSF51735">
    <property type="entry name" value="NAD(P)-binding Rossmann-fold domains"/>
    <property type="match status" value="1"/>
</dbReference>
<dbReference type="GO" id="GO:0006006">
    <property type="term" value="P:glucose metabolic process"/>
    <property type="evidence" value="ECO:0007669"/>
    <property type="project" value="UniProtKB-KW"/>
</dbReference>
<dbReference type="Gene3D" id="3.40.50.720">
    <property type="entry name" value="NAD(P)-binding Rossmann-like Domain"/>
    <property type="match status" value="1"/>
</dbReference>
<dbReference type="PANTHER" id="PTHR23429">
    <property type="entry name" value="GLUCOSE-6-PHOSPHATE 1-DEHYDROGENASE G6PD"/>
    <property type="match status" value="1"/>
</dbReference>
<dbReference type="Proteomes" id="UP000191135">
    <property type="component" value="Chromosome"/>
</dbReference>
<feature type="binding site" evidence="7">
    <location>
        <position position="184"/>
    </location>
    <ligand>
        <name>substrate</name>
    </ligand>
</feature>
<dbReference type="STRING" id="1122214.Mame_01240"/>
<dbReference type="GO" id="GO:0004345">
    <property type="term" value="F:glucose-6-phosphate dehydrogenase activity"/>
    <property type="evidence" value="ECO:0007669"/>
    <property type="project" value="UniProtKB-UniRule"/>
</dbReference>
<dbReference type="InterPro" id="IPR001282">
    <property type="entry name" value="G6P_DH"/>
</dbReference>
<feature type="active site" description="Proton acceptor" evidence="7">
    <location>
        <position position="242"/>
    </location>
</feature>
<feature type="binding site" evidence="7">
    <location>
        <position position="237"/>
    </location>
    <ligand>
        <name>substrate</name>
    </ligand>
</feature>
<dbReference type="SUPFAM" id="SSF55347">
    <property type="entry name" value="Glyceraldehyde-3-phosphate dehydrogenase-like, C-terminal domain"/>
    <property type="match status" value="1"/>
</dbReference>
<dbReference type="PROSITE" id="PS00069">
    <property type="entry name" value="G6P_DEHYDROGENASE"/>
    <property type="match status" value="1"/>
</dbReference>
<comment type="similarity">
    <text evidence="2 7">Belongs to the glucose-6-phosphate dehydrogenase family.</text>
</comment>
<evidence type="ECO:0000313" key="10">
    <source>
        <dbReference type="EMBL" id="AQZ50609.1"/>
    </source>
</evidence>
<dbReference type="HAMAP" id="MF_00966">
    <property type="entry name" value="G6PD"/>
    <property type="match status" value="1"/>
</dbReference>
<dbReference type="AlphaFoldDB" id="A0A1U9YYT7"/>
<evidence type="ECO:0000256" key="2">
    <source>
        <dbReference type="ARBA" id="ARBA00009975"/>
    </source>
</evidence>
<feature type="binding site" evidence="7">
    <location>
        <position position="51"/>
    </location>
    <ligand>
        <name>NADP(+)</name>
        <dbReference type="ChEBI" id="CHEBI:58349"/>
    </ligand>
</feature>
<dbReference type="EMBL" id="CP020330">
    <property type="protein sequence ID" value="AQZ50609.1"/>
    <property type="molecule type" value="Genomic_DNA"/>
</dbReference>
<evidence type="ECO:0000256" key="3">
    <source>
        <dbReference type="ARBA" id="ARBA00022526"/>
    </source>
</evidence>
<feature type="binding site" evidence="7">
    <location>
        <position position="150"/>
    </location>
    <ligand>
        <name>NADP(+)</name>
        <dbReference type="ChEBI" id="CHEBI:58349"/>
    </ligand>
</feature>
<feature type="binding site" evidence="7">
    <location>
        <position position="218"/>
    </location>
    <ligand>
        <name>substrate</name>
    </ligand>
</feature>
<dbReference type="GO" id="GO:0009051">
    <property type="term" value="P:pentose-phosphate shunt, oxidative branch"/>
    <property type="evidence" value="ECO:0007669"/>
    <property type="project" value="TreeGrafter"/>
</dbReference>
<dbReference type="GO" id="GO:0050661">
    <property type="term" value="F:NADP binding"/>
    <property type="evidence" value="ECO:0007669"/>
    <property type="project" value="UniProtKB-UniRule"/>
</dbReference>
<dbReference type="PANTHER" id="PTHR23429:SF0">
    <property type="entry name" value="GLUCOSE-6-PHOSPHATE 1-DEHYDROGENASE"/>
    <property type="match status" value="1"/>
</dbReference>
<feature type="binding site" evidence="7">
    <location>
        <position position="340"/>
    </location>
    <ligand>
        <name>substrate</name>
    </ligand>
</feature>
<evidence type="ECO:0000313" key="11">
    <source>
        <dbReference type="Proteomes" id="UP000191135"/>
    </source>
</evidence>
<dbReference type="NCBIfam" id="NF009492">
    <property type="entry name" value="PRK12853.1-3"/>
    <property type="match status" value="1"/>
</dbReference>
<evidence type="ECO:0000256" key="6">
    <source>
        <dbReference type="ARBA" id="ARBA00023277"/>
    </source>
</evidence>
<dbReference type="GO" id="GO:0005829">
    <property type="term" value="C:cytosol"/>
    <property type="evidence" value="ECO:0007669"/>
    <property type="project" value="TreeGrafter"/>
</dbReference>
<dbReference type="NCBIfam" id="TIGR00871">
    <property type="entry name" value="zwf"/>
    <property type="match status" value="1"/>
</dbReference>
<dbReference type="InterPro" id="IPR036291">
    <property type="entry name" value="NAD(P)-bd_dom_sf"/>
</dbReference>
<keyword evidence="5 7" id="KW-0560">Oxidoreductase</keyword>
<dbReference type="PIRSF" id="PIRSF000110">
    <property type="entry name" value="G6PD"/>
    <property type="match status" value="1"/>
</dbReference>
<feature type="binding site" evidence="7">
    <location>
        <position position="180"/>
    </location>
    <ligand>
        <name>substrate</name>
    </ligand>
</feature>
<dbReference type="Pfam" id="PF02781">
    <property type="entry name" value="G6PD_C"/>
    <property type="match status" value="1"/>
</dbReference>
<evidence type="ECO:0000256" key="7">
    <source>
        <dbReference type="HAMAP-Rule" id="MF_00966"/>
    </source>
</evidence>
<dbReference type="OrthoDB" id="9802739at2"/>
<proteinExistence type="inferred from homology"/>
<evidence type="ECO:0000256" key="4">
    <source>
        <dbReference type="ARBA" id="ARBA00022857"/>
    </source>
</evidence>
<keyword evidence="3 7" id="KW-0313">Glucose metabolism</keyword>
<keyword evidence="4 7" id="KW-0521">NADP</keyword>
<keyword evidence="11" id="KW-1185">Reference proteome</keyword>
<evidence type="ECO:0000256" key="5">
    <source>
        <dbReference type="ARBA" id="ARBA00023002"/>
    </source>
</evidence>
<protein>
    <recommendedName>
        <fullName evidence="7">Glucose-6-phosphate 1-dehydrogenase</fullName>
        <shortName evidence="7">G6PD</shortName>
        <ecNumber evidence="7">1.1.1.49</ecNumber>
    </recommendedName>
</protein>
<accession>A0A1U9YYT7</accession>
<dbReference type="PRINTS" id="PR00079">
    <property type="entry name" value="G6PDHDRGNASE"/>
</dbReference>
<gene>
    <name evidence="10" type="primary">zwf_1</name>
    <name evidence="7" type="synonym">zwf</name>
    <name evidence="10" type="ORF">Mame_01240</name>
</gene>
<feature type="domain" description="Glucose-6-phosphate dehydrogenase C-terminal" evidence="9">
    <location>
        <begin position="191"/>
        <end position="487"/>
    </location>
</feature>
<dbReference type="EC" id="1.1.1.49" evidence="7"/>
<name>A0A1U9YYT7_9HYPH</name>